<dbReference type="SUPFAM" id="SSF69618">
    <property type="entry name" value="HemD-like"/>
    <property type="match status" value="1"/>
</dbReference>
<reference evidence="12" key="1">
    <citation type="journal article" date="2019" name="Int. J. Syst. Evol. Microbiol.">
        <title>The Global Catalogue of Microorganisms (GCM) 10K type strain sequencing project: providing services to taxonomists for standard genome sequencing and annotation.</title>
        <authorList>
            <consortium name="The Broad Institute Genomics Platform"/>
            <consortium name="The Broad Institute Genome Sequencing Center for Infectious Disease"/>
            <person name="Wu L."/>
            <person name="Ma J."/>
        </authorList>
    </citation>
    <scope>NUCLEOTIDE SEQUENCE [LARGE SCALE GENOMIC DNA]</scope>
    <source>
        <strain evidence="12">CCUG 58411</strain>
    </source>
</reference>
<dbReference type="InterPro" id="IPR003754">
    <property type="entry name" value="4pyrrol_synth_uPrphyn_synth"/>
</dbReference>
<protein>
    <recommendedName>
        <fullName evidence="7 9">Uroporphyrinogen-III synthase</fullName>
        <ecNumber evidence="3 9">4.2.1.75</ecNumber>
    </recommendedName>
</protein>
<feature type="domain" description="Tetrapyrrole biosynthesis uroporphyrinogen III synthase" evidence="10">
    <location>
        <begin position="22"/>
        <end position="244"/>
    </location>
</feature>
<comment type="pathway">
    <text evidence="1 9">Porphyrin-containing compound metabolism; protoporphyrin-IX biosynthesis; coproporphyrinogen-III from 5-aminolevulinate: step 3/4.</text>
</comment>
<dbReference type="PANTHER" id="PTHR38042:SF1">
    <property type="entry name" value="UROPORPHYRINOGEN-III SYNTHASE, CHLOROPLASTIC"/>
    <property type="match status" value="1"/>
</dbReference>
<comment type="catalytic activity">
    <reaction evidence="8 9">
        <text>hydroxymethylbilane = uroporphyrinogen III + H2O</text>
        <dbReference type="Rhea" id="RHEA:18965"/>
        <dbReference type="ChEBI" id="CHEBI:15377"/>
        <dbReference type="ChEBI" id="CHEBI:57308"/>
        <dbReference type="ChEBI" id="CHEBI:57845"/>
        <dbReference type="EC" id="4.2.1.75"/>
    </reaction>
</comment>
<evidence type="ECO:0000256" key="4">
    <source>
        <dbReference type="ARBA" id="ARBA00023239"/>
    </source>
</evidence>
<name>A0ABW3PEA8_9PROT</name>
<dbReference type="RefSeq" id="WP_379033347.1">
    <property type="nucleotide sequence ID" value="NZ_JBHTLN010000001.1"/>
</dbReference>
<evidence type="ECO:0000256" key="9">
    <source>
        <dbReference type="RuleBase" id="RU366031"/>
    </source>
</evidence>
<keyword evidence="12" id="KW-1185">Reference proteome</keyword>
<dbReference type="InterPro" id="IPR036108">
    <property type="entry name" value="4pyrrol_syn_uPrphyn_synt_sf"/>
</dbReference>
<comment type="function">
    <text evidence="6 9">Catalyzes cyclization of the linear tetrapyrrole, hydroxymethylbilane, to the macrocyclic uroporphyrinogen III.</text>
</comment>
<evidence type="ECO:0000256" key="2">
    <source>
        <dbReference type="ARBA" id="ARBA00008133"/>
    </source>
</evidence>
<sequence>MTQPLAGVHIAVTRPPEQATKMNAAIAQAGGWVISFPLLDITSLPDLSAFHAAITPLHQFDWAIFISSNAVQYGMPLLQQDPLPARLKFAAIGPTTASALGSFGVTEVVKPADRFDSESLLILPELQQMQGQRVLIVRGVGGREVLADTLKQRGAEVVFGECYRRINPQKNADLLTQAHAGNQLQAIIITSSEALRFLLDVAGELDWLKAVPLFVNHDRIAEQAQSHGLTVISAGQPGDEAMLQLLTRHFNPNK</sequence>
<proteinExistence type="inferred from homology"/>
<evidence type="ECO:0000256" key="8">
    <source>
        <dbReference type="ARBA" id="ARBA00048617"/>
    </source>
</evidence>
<organism evidence="11 12">
    <name type="scientific">Methylophilus flavus</name>
    <dbReference type="NCBI Taxonomy" id="640084"/>
    <lineage>
        <taxon>Bacteria</taxon>
        <taxon>Pseudomonadati</taxon>
        <taxon>Pseudomonadota</taxon>
        <taxon>Betaproteobacteria</taxon>
        <taxon>Nitrosomonadales</taxon>
        <taxon>Methylophilaceae</taxon>
        <taxon>Methylophilus</taxon>
    </lineage>
</organism>
<keyword evidence="4 9" id="KW-0456">Lyase</keyword>
<dbReference type="EMBL" id="JBHTLN010000001">
    <property type="protein sequence ID" value="MFD1122635.1"/>
    <property type="molecule type" value="Genomic_DNA"/>
</dbReference>
<evidence type="ECO:0000256" key="6">
    <source>
        <dbReference type="ARBA" id="ARBA00037589"/>
    </source>
</evidence>
<dbReference type="Proteomes" id="UP001597206">
    <property type="component" value="Unassembled WGS sequence"/>
</dbReference>
<dbReference type="PANTHER" id="PTHR38042">
    <property type="entry name" value="UROPORPHYRINOGEN-III SYNTHASE, CHLOROPLASTIC"/>
    <property type="match status" value="1"/>
</dbReference>
<evidence type="ECO:0000256" key="1">
    <source>
        <dbReference type="ARBA" id="ARBA00004772"/>
    </source>
</evidence>
<gene>
    <name evidence="11" type="ORF">ACFQ2T_08995</name>
</gene>
<evidence type="ECO:0000256" key="7">
    <source>
        <dbReference type="ARBA" id="ARBA00040167"/>
    </source>
</evidence>
<comment type="caution">
    <text evidence="11">The sequence shown here is derived from an EMBL/GenBank/DDBJ whole genome shotgun (WGS) entry which is preliminary data.</text>
</comment>
<evidence type="ECO:0000256" key="5">
    <source>
        <dbReference type="ARBA" id="ARBA00023244"/>
    </source>
</evidence>
<accession>A0ABW3PEA8</accession>
<evidence type="ECO:0000313" key="11">
    <source>
        <dbReference type="EMBL" id="MFD1122635.1"/>
    </source>
</evidence>
<evidence type="ECO:0000313" key="12">
    <source>
        <dbReference type="Proteomes" id="UP001597206"/>
    </source>
</evidence>
<dbReference type="InterPro" id="IPR039793">
    <property type="entry name" value="UROS/Hem4"/>
</dbReference>
<evidence type="ECO:0000259" key="10">
    <source>
        <dbReference type="Pfam" id="PF02602"/>
    </source>
</evidence>
<dbReference type="CDD" id="cd06578">
    <property type="entry name" value="HemD"/>
    <property type="match status" value="1"/>
</dbReference>
<keyword evidence="5 9" id="KW-0627">Porphyrin biosynthesis</keyword>
<dbReference type="Pfam" id="PF02602">
    <property type="entry name" value="HEM4"/>
    <property type="match status" value="1"/>
</dbReference>
<dbReference type="EC" id="4.2.1.75" evidence="3 9"/>
<comment type="similarity">
    <text evidence="2 9">Belongs to the uroporphyrinogen-III synthase family.</text>
</comment>
<dbReference type="Gene3D" id="3.40.50.10090">
    <property type="match status" value="2"/>
</dbReference>
<evidence type="ECO:0000256" key="3">
    <source>
        <dbReference type="ARBA" id="ARBA00013109"/>
    </source>
</evidence>